<dbReference type="Proteomes" id="UP001221142">
    <property type="component" value="Unassembled WGS sequence"/>
</dbReference>
<evidence type="ECO:0000256" key="1">
    <source>
        <dbReference type="SAM" id="MobiDB-lite"/>
    </source>
</evidence>
<feature type="region of interest" description="Disordered" evidence="1">
    <location>
        <begin position="122"/>
        <end position="155"/>
    </location>
</feature>
<dbReference type="AlphaFoldDB" id="A0AAD7BN97"/>
<name>A0AAD7BN97_9AGAR</name>
<keyword evidence="3" id="KW-1185">Reference proteome</keyword>
<accession>A0AAD7BN97</accession>
<feature type="compositionally biased region" description="Basic and acidic residues" evidence="1">
    <location>
        <begin position="129"/>
        <end position="139"/>
    </location>
</feature>
<evidence type="ECO:0000313" key="3">
    <source>
        <dbReference type="Proteomes" id="UP001221142"/>
    </source>
</evidence>
<dbReference type="EMBL" id="JARKIF010000012">
    <property type="protein sequence ID" value="KAJ7625937.1"/>
    <property type="molecule type" value="Genomic_DNA"/>
</dbReference>
<sequence>MGPTVLPSMHRPPWLTIPLAFRTTPLMHSSFVSGSSMPGLAALAFSIHRPRGYLHVVCVDRHGSAGHRYRESATSPGGTPPPSAFTAAETRLGRNREWRRRDGDTPCSNIMRNRGASARLMQSCSPAETDVRPTLREPTRLPPNPRCRHSRRPRDSISVPYSQSAALFLLMTSLLPTPQAVYLVWAVRCYPWAADRAFLCIHLRRIWPSSATGLCTGWDEIIRGTGLARQGLLGQATSGSDIPLLRRIPPPPRILFKTTELVLQHSFFLIDWSVSALRAIYPRQSGSDDGGSAAAGHVGTHSWAPSANAPRCLGKTRRAAATLSLLIHFPLYSDGPKLETRVAADHFLVFIGVYAEQIVMKLRYGVTEAVYSVDCDLRAWERRGELQPAALILTLYSGGPKRRQELAADVILFSWCMDLTGHFLTSGDFIYPKECSYEIGARTDVRSDPCTHFRSLSVMSLITGGTISPDPMPTLNDTPLSTLTSTIPTTNRKILLAITIVCLLVCALQAFAPTRLLDLLISSIESAEKTYFGAMEAGILGDTHAVALASLQIRVSQIRQQTLSNSQSLAVGLREFFKGHSFTILRGIRDARKFETEIELCVAGRPRHP</sequence>
<protein>
    <submittedName>
        <fullName evidence="2">Uncharacterized protein</fullName>
    </submittedName>
</protein>
<reference evidence="2" key="1">
    <citation type="submission" date="2023-03" db="EMBL/GenBank/DDBJ databases">
        <title>Massive genome expansion in bonnet fungi (Mycena s.s.) driven by repeated elements and novel gene families across ecological guilds.</title>
        <authorList>
            <consortium name="Lawrence Berkeley National Laboratory"/>
            <person name="Harder C.B."/>
            <person name="Miyauchi S."/>
            <person name="Viragh M."/>
            <person name="Kuo A."/>
            <person name="Thoen E."/>
            <person name="Andreopoulos B."/>
            <person name="Lu D."/>
            <person name="Skrede I."/>
            <person name="Drula E."/>
            <person name="Henrissat B."/>
            <person name="Morin E."/>
            <person name="Kohler A."/>
            <person name="Barry K."/>
            <person name="LaButti K."/>
            <person name="Morin E."/>
            <person name="Salamov A."/>
            <person name="Lipzen A."/>
            <person name="Mereny Z."/>
            <person name="Hegedus B."/>
            <person name="Baldrian P."/>
            <person name="Stursova M."/>
            <person name="Weitz H."/>
            <person name="Taylor A."/>
            <person name="Grigoriev I.V."/>
            <person name="Nagy L.G."/>
            <person name="Martin F."/>
            <person name="Kauserud H."/>
        </authorList>
    </citation>
    <scope>NUCLEOTIDE SEQUENCE</scope>
    <source>
        <strain evidence="2">9284</strain>
    </source>
</reference>
<evidence type="ECO:0000313" key="2">
    <source>
        <dbReference type="EMBL" id="KAJ7625937.1"/>
    </source>
</evidence>
<organism evidence="2 3">
    <name type="scientific">Roridomyces roridus</name>
    <dbReference type="NCBI Taxonomy" id="1738132"/>
    <lineage>
        <taxon>Eukaryota</taxon>
        <taxon>Fungi</taxon>
        <taxon>Dikarya</taxon>
        <taxon>Basidiomycota</taxon>
        <taxon>Agaricomycotina</taxon>
        <taxon>Agaricomycetes</taxon>
        <taxon>Agaricomycetidae</taxon>
        <taxon>Agaricales</taxon>
        <taxon>Marasmiineae</taxon>
        <taxon>Mycenaceae</taxon>
        <taxon>Roridomyces</taxon>
    </lineage>
</organism>
<gene>
    <name evidence="2" type="ORF">FB45DRAFT_869075</name>
</gene>
<comment type="caution">
    <text evidence="2">The sequence shown here is derived from an EMBL/GenBank/DDBJ whole genome shotgun (WGS) entry which is preliminary data.</text>
</comment>
<proteinExistence type="predicted"/>
<feature type="region of interest" description="Disordered" evidence="1">
    <location>
        <begin position="67"/>
        <end position="92"/>
    </location>
</feature>